<proteinExistence type="predicted"/>
<protein>
    <submittedName>
        <fullName evidence="1">NADH dehydrogenase</fullName>
    </submittedName>
</protein>
<organism evidence="1 2">
    <name type="scientific">Phytophthora palmivora</name>
    <dbReference type="NCBI Taxonomy" id="4796"/>
    <lineage>
        <taxon>Eukaryota</taxon>
        <taxon>Sar</taxon>
        <taxon>Stramenopiles</taxon>
        <taxon>Oomycota</taxon>
        <taxon>Peronosporomycetes</taxon>
        <taxon>Peronosporales</taxon>
        <taxon>Peronosporaceae</taxon>
        <taxon>Phytophthora</taxon>
    </lineage>
</organism>
<reference evidence="1 2" key="1">
    <citation type="journal article" date="2017" name="Genome Biol. Evol.">
        <title>Phytophthora megakarya and P. palmivora, closely related causal agents of cacao black pod rot, underwent increases in genome sizes and gene numbers by different mechanisms.</title>
        <authorList>
            <person name="Ali S.S."/>
            <person name="Shao J."/>
            <person name="Lary D.J."/>
            <person name="Kronmiller B."/>
            <person name="Shen D."/>
            <person name="Strem M.D."/>
            <person name="Amoako-Attah I."/>
            <person name="Akrofi A.Y."/>
            <person name="Begoude B.A."/>
            <person name="Ten Hoopen G.M."/>
            <person name="Coulibaly K."/>
            <person name="Kebe B.I."/>
            <person name="Melnick R.L."/>
            <person name="Guiltinan M.J."/>
            <person name="Tyler B.M."/>
            <person name="Meinhardt L.W."/>
            <person name="Bailey B.A."/>
        </authorList>
    </citation>
    <scope>NUCLEOTIDE SEQUENCE [LARGE SCALE GENOMIC DNA]</scope>
    <source>
        <strain evidence="2">sbr112.9</strain>
    </source>
</reference>
<sequence length="96" mass="10411">MKGDRQSTQKLSTISLPTFTVHNVSAFYSMKACAQRQTSLLVLRTPSHLLGFSASKGATAAPEHISIEVSNVCLHFLPANTTALLQSMDAGIFRNF</sequence>
<comment type="caution">
    <text evidence="1">The sequence shown here is derived from an EMBL/GenBank/DDBJ whole genome shotgun (WGS) entry which is preliminary data.</text>
</comment>
<name>A0A2P4YVV4_9STRA</name>
<gene>
    <name evidence="1" type="ORF">PHPALM_26</name>
</gene>
<dbReference type="OrthoDB" id="2443841at2759"/>
<dbReference type="Proteomes" id="UP000237271">
    <property type="component" value="Unassembled WGS sequence"/>
</dbReference>
<accession>A0A2P4YVV4</accession>
<evidence type="ECO:0000313" key="1">
    <source>
        <dbReference type="EMBL" id="POM81931.1"/>
    </source>
</evidence>
<dbReference type="AlphaFoldDB" id="A0A2P4YVV4"/>
<dbReference type="EMBL" id="NCKW01000002">
    <property type="protein sequence ID" value="POM81931.1"/>
    <property type="molecule type" value="Genomic_DNA"/>
</dbReference>
<evidence type="ECO:0000313" key="2">
    <source>
        <dbReference type="Proteomes" id="UP000237271"/>
    </source>
</evidence>
<keyword evidence="2" id="KW-1185">Reference proteome</keyword>